<sequence>MQPQCSLHCVICLDLGVKDAVKLQGEVAFSDVSAVSDTNYVSVNERPRFGPWWEAQKAAYKEKKRLNEIERQQRIEEAIRRREEEEQRRIAAGEVESDSGLTDSEDEDEELEVASCHTETTCASQMGGFDDFSAKAKVPDLMGCGGAVAQTLLHELTGIPLSSGAALLARGSAVSAIRSLKN</sequence>
<protein>
    <submittedName>
        <fullName evidence="2">Uncharacterized protein</fullName>
    </submittedName>
</protein>
<comment type="caution">
    <text evidence="2">The sequence shown here is derived from an EMBL/GenBank/DDBJ whole genome shotgun (WGS) entry which is preliminary data.</text>
</comment>
<evidence type="ECO:0000313" key="2">
    <source>
        <dbReference type="EMBL" id="CAI3994490.1"/>
    </source>
</evidence>
<dbReference type="EMBL" id="CAMXCT020001957">
    <property type="protein sequence ID" value="CAL1147865.1"/>
    <property type="molecule type" value="Genomic_DNA"/>
</dbReference>
<organism evidence="2">
    <name type="scientific">Cladocopium goreaui</name>
    <dbReference type="NCBI Taxonomy" id="2562237"/>
    <lineage>
        <taxon>Eukaryota</taxon>
        <taxon>Sar</taxon>
        <taxon>Alveolata</taxon>
        <taxon>Dinophyceae</taxon>
        <taxon>Suessiales</taxon>
        <taxon>Symbiodiniaceae</taxon>
        <taxon>Cladocopium</taxon>
    </lineage>
</organism>
<reference evidence="3" key="2">
    <citation type="submission" date="2024-04" db="EMBL/GenBank/DDBJ databases">
        <authorList>
            <person name="Chen Y."/>
            <person name="Shah S."/>
            <person name="Dougan E. K."/>
            <person name="Thang M."/>
            <person name="Chan C."/>
        </authorList>
    </citation>
    <scope>NUCLEOTIDE SEQUENCE [LARGE SCALE GENOMIC DNA]</scope>
</reference>
<evidence type="ECO:0000256" key="1">
    <source>
        <dbReference type="SAM" id="MobiDB-lite"/>
    </source>
</evidence>
<accession>A0A9P1G1I7</accession>
<evidence type="ECO:0000313" key="4">
    <source>
        <dbReference type="Proteomes" id="UP001152797"/>
    </source>
</evidence>
<dbReference type="EMBL" id="CAMXCT030001957">
    <property type="protein sequence ID" value="CAL4781802.1"/>
    <property type="molecule type" value="Genomic_DNA"/>
</dbReference>
<feature type="compositionally biased region" description="Basic and acidic residues" evidence="1">
    <location>
        <begin position="81"/>
        <end position="91"/>
    </location>
</feature>
<evidence type="ECO:0000313" key="3">
    <source>
        <dbReference type="EMBL" id="CAL1147865.1"/>
    </source>
</evidence>
<keyword evidence="4" id="KW-1185">Reference proteome</keyword>
<dbReference type="Proteomes" id="UP001152797">
    <property type="component" value="Unassembled WGS sequence"/>
</dbReference>
<gene>
    <name evidence="2" type="ORF">C1SCF055_LOCUS21135</name>
</gene>
<reference evidence="2" key="1">
    <citation type="submission" date="2022-10" db="EMBL/GenBank/DDBJ databases">
        <authorList>
            <person name="Chen Y."/>
            <person name="Dougan E. K."/>
            <person name="Chan C."/>
            <person name="Rhodes N."/>
            <person name="Thang M."/>
        </authorList>
    </citation>
    <scope>NUCLEOTIDE SEQUENCE</scope>
</reference>
<dbReference type="AlphaFoldDB" id="A0A9P1G1I7"/>
<dbReference type="EMBL" id="CAMXCT010001957">
    <property type="protein sequence ID" value="CAI3994490.1"/>
    <property type="molecule type" value="Genomic_DNA"/>
</dbReference>
<name>A0A9P1G1I7_9DINO</name>
<feature type="region of interest" description="Disordered" evidence="1">
    <location>
        <begin position="81"/>
        <end position="110"/>
    </location>
</feature>
<proteinExistence type="predicted"/>